<dbReference type="EMBL" id="LNIX01000012">
    <property type="protein sequence ID" value="OXA48003.1"/>
    <property type="molecule type" value="Genomic_DNA"/>
</dbReference>
<evidence type="ECO:0000313" key="2">
    <source>
        <dbReference type="Proteomes" id="UP000198287"/>
    </source>
</evidence>
<dbReference type="OrthoDB" id="8254904at2759"/>
<dbReference type="AlphaFoldDB" id="A0A226DS13"/>
<protein>
    <recommendedName>
        <fullName evidence="3">F-box domain-containing protein</fullName>
    </recommendedName>
</protein>
<dbReference type="InterPro" id="IPR036047">
    <property type="entry name" value="F-box-like_dom_sf"/>
</dbReference>
<accession>A0A226DS13</accession>
<sequence>MSKQKPIRHQTVGALQIDLVLENIFKYLKIKDVAVCRMINRHWGSVATPLFKGMISKVAVYFSLSRGQSDIDKYCDYVSTIGPDCVKYSNFTFYEPKNASLFLAKCGQHVATLTFQWVLSDSLELLMEILTSDEAPNLKTIEIADLSLDQRSETFLNNYAVTKVATQIKTISIKKCHTTTEIGQELFSRLFRMCPNLREAITWSQSEQVLHGLLGADRARNLSHLSLERMDRAILETLYRNKDQFHLKWLKIGHLHSIGGEQQFLGFLHVQANTLESFIVCAISNNLAGTGITFPKQMPNLKLLRLGLPRISGCAKYINLSTFLLDNWDQQSPSVWGLELPAGGLWPEHVQKLGHLFPNLKELSLGYQSGHALREIWTSFPGMESCTLCVGLDKTCNIDTAGFLKLDEILTGFSKKEMKKAKKMCGDIGKPRFGSITNLKHLRELTVHSGPFRRRDQGVRLNNDCVTDIGLSYALQKLEALKYLVIKGHSVSQKTVRDFCRVRDLYDDSSRGVLKLTSHPRSRYDSPHPMCMEDELNYVTT</sequence>
<comment type="caution">
    <text evidence="1">The sequence shown here is derived from an EMBL/GenBank/DDBJ whole genome shotgun (WGS) entry which is preliminary data.</text>
</comment>
<evidence type="ECO:0000313" key="1">
    <source>
        <dbReference type="EMBL" id="OXA48003.1"/>
    </source>
</evidence>
<dbReference type="SUPFAM" id="SSF52047">
    <property type="entry name" value="RNI-like"/>
    <property type="match status" value="1"/>
</dbReference>
<proteinExistence type="predicted"/>
<gene>
    <name evidence="1" type="ORF">Fcan01_17102</name>
</gene>
<organism evidence="1 2">
    <name type="scientific">Folsomia candida</name>
    <name type="common">Springtail</name>
    <dbReference type="NCBI Taxonomy" id="158441"/>
    <lineage>
        <taxon>Eukaryota</taxon>
        <taxon>Metazoa</taxon>
        <taxon>Ecdysozoa</taxon>
        <taxon>Arthropoda</taxon>
        <taxon>Hexapoda</taxon>
        <taxon>Collembola</taxon>
        <taxon>Entomobryomorpha</taxon>
        <taxon>Isotomoidea</taxon>
        <taxon>Isotomidae</taxon>
        <taxon>Proisotominae</taxon>
        <taxon>Folsomia</taxon>
    </lineage>
</organism>
<reference evidence="1 2" key="1">
    <citation type="submission" date="2015-12" db="EMBL/GenBank/DDBJ databases">
        <title>The genome of Folsomia candida.</title>
        <authorList>
            <person name="Faddeeva A."/>
            <person name="Derks M.F."/>
            <person name="Anvar Y."/>
            <person name="Smit S."/>
            <person name="Van Straalen N."/>
            <person name="Roelofs D."/>
        </authorList>
    </citation>
    <scope>NUCLEOTIDE SEQUENCE [LARGE SCALE GENOMIC DNA]</scope>
    <source>
        <strain evidence="1 2">VU population</strain>
        <tissue evidence="1">Whole body</tissue>
    </source>
</reference>
<keyword evidence="2" id="KW-1185">Reference proteome</keyword>
<dbReference type="Proteomes" id="UP000198287">
    <property type="component" value="Unassembled WGS sequence"/>
</dbReference>
<dbReference type="Gene3D" id="3.80.10.10">
    <property type="entry name" value="Ribonuclease Inhibitor"/>
    <property type="match status" value="1"/>
</dbReference>
<name>A0A226DS13_FOLCA</name>
<evidence type="ECO:0008006" key="3">
    <source>
        <dbReference type="Google" id="ProtNLM"/>
    </source>
</evidence>
<dbReference type="InterPro" id="IPR032675">
    <property type="entry name" value="LRR_dom_sf"/>
</dbReference>
<dbReference type="SUPFAM" id="SSF81383">
    <property type="entry name" value="F-box domain"/>
    <property type="match status" value="1"/>
</dbReference>